<comment type="caution">
    <text evidence="1">The sequence shown here is derived from an EMBL/GenBank/DDBJ whole genome shotgun (WGS) entry which is preliminary data.</text>
</comment>
<keyword evidence="2" id="KW-1185">Reference proteome</keyword>
<organism evidence="1 2">
    <name type="scientific">Paractinoplanes aksuensis</name>
    <dbReference type="NCBI Taxonomy" id="2939490"/>
    <lineage>
        <taxon>Bacteria</taxon>
        <taxon>Bacillati</taxon>
        <taxon>Actinomycetota</taxon>
        <taxon>Actinomycetes</taxon>
        <taxon>Micromonosporales</taxon>
        <taxon>Micromonosporaceae</taxon>
        <taxon>Paractinoplanes</taxon>
    </lineage>
</organism>
<name>A0ABT1DXH1_9ACTN</name>
<evidence type="ECO:0000313" key="1">
    <source>
        <dbReference type="EMBL" id="MCO8274645.1"/>
    </source>
</evidence>
<dbReference type="RefSeq" id="WP_253240712.1">
    <property type="nucleotide sequence ID" value="NZ_JAMYJR010000032.1"/>
</dbReference>
<evidence type="ECO:0000313" key="2">
    <source>
        <dbReference type="Proteomes" id="UP001523369"/>
    </source>
</evidence>
<reference evidence="1 2" key="1">
    <citation type="submission" date="2022-06" db="EMBL/GenBank/DDBJ databases">
        <title>New Species of the Genus Actinoplanes, ActinopZanes ferrugineus.</title>
        <authorList>
            <person name="Ding P."/>
        </authorList>
    </citation>
    <scope>NUCLEOTIDE SEQUENCE [LARGE SCALE GENOMIC DNA]</scope>
    <source>
        <strain evidence="1 2">TRM88003</strain>
    </source>
</reference>
<proteinExistence type="predicted"/>
<dbReference type="Proteomes" id="UP001523369">
    <property type="component" value="Unassembled WGS sequence"/>
</dbReference>
<protein>
    <submittedName>
        <fullName evidence="1">Uncharacterized protein</fullName>
    </submittedName>
</protein>
<dbReference type="EMBL" id="JAMYJR010000032">
    <property type="protein sequence ID" value="MCO8274645.1"/>
    <property type="molecule type" value="Genomic_DNA"/>
</dbReference>
<accession>A0ABT1DXH1</accession>
<gene>
    <name evidence="1" type="ORF">M1L60_29015</name>
</gene>
<sequence length="93" mass="9840">MNGPTCRPVPEVPAAALRTRQPAAAPAPAVVAALVAVLADDLPPGRLFRLVSVDGGRSLDHDPTDSGAAVHLRELVRWIHAAIDQAEEEHGRR</sequence>